<evidence type="ECO:0000256" key="1">
    <source>
        <dbReference type="ARBA" id="ARBA00004477"/>
    </source>
</evidence>
<evidence type="ECO:0000256" key="3">
    <source>
        <dbReference type="ARBA" id="ARBA00022692"/>
    </source>
</evidence>
<dbReference type="PANTHER" id="PTHR12174:SF23">
    <property type="entry name" value="MINOR HISTOCOMPATIBILITY ANTIGEN H13"/>
    <property type="match status" value="1"/>
</dbReference>
<feature type="region of interest" description="Disordered" evidence="8">
    <location>
        <begin position="256"/>
        <end position="399"/>
    </location>
</feature>
<feature type="compositionally biased region" description="Basic and acidic residues" evidence="8">
    <location>
        <begin position="271"/>
        <end position="287"/>
    </location>
</feature>
<dbReference type="InterPro" id="IPR007369">
    <property type="entry name" value="Peptidase_A22B_SPP"/>
</dbReference>
<evidence type="ECO:0000256" key="6">
    <source>
        <dbReference type="ARBA" id="ARBA00022989"/>
    </source>
</evidence>
<dbReference type="GO" id="GO:0098553">
    <property type="term" value="C:lumenal side of endoplasmic reticulum membrane"/>
    <property type="evidence" value="ECO:0007669"/>
    <property type="project" value="TreeGrafter"/>
</dbReference>
<dbReference type="OrthoDB" id="29661at2759"/>
<feature type="transmembrane region" description="Helical" evidence="9">
    <location>
        <begin position="63"/>
        <end position="84"/>
    </location>
</feature>
<feature type="compositionally biased region" description="Basic and acidic residues" evidence="8">
    <location>
        <begin position="221"/>
        <end position="236"/>
    </location>
</feature>
<organism evidence="10 11">
    <name type="scientific">Emergomyces africanus</name>
    <dbReference type="NCBI Taxonomy" id="1955775"/>
    <lineage>
        <taxon>Eukaryota</taxon>
        <taxon>Fungi</taxon>
        <taxon>Dikarya</taxon>
        <taxon>Ascomycota</taxon>
        <taxon>Pezizomycotina</taxon>
        <taxon>Eurotiomycetes</taxon>
        <taxon>Eurotiomycetidae</taxon>
        <taxon>Onygenales</taxon>
        <taxon>Ajellomycetaceae</taxon>
        <taxon>Emergomyces</taxon>
    </lineage>
</organism>
<feature type="compositionally biased region" description="Acidic residues" evidence="8">
    <location>
        <begin position="345"/>
        <end position="359"/>
    </location>
</feature>
<evidence type="ECO:0000256" key="7">
    <source>
        <dbReference type="ARBA" id="ARBA00023136"/>
    </source>
</evidence>
<dbReference type="AlphaFoldDB" id="A0A1B7NLT2"/>
<evidence type="ECO:0000313" key="11">
    <source>
        <dbReference type="Proteomes" id="UP000091918"/>
    </source>
</evidence>
<dbReference type="PANTHER" id="PTHR12174">
    <property type="entry name" value="SIGNAL PEPTIDE PEPTIDASE"/>
    <property type="match status" value="1"/>
</dbReference>
<dbReference type="Pfam" id="PF04258">
    <property type="entry name" value="Peptidase_A22B"/>
    <property type="match status" value="1"/>
</dbReference>
<dbReference type="GO" id="GO:0033619">
    <property type="term" value="P:membrane protein proteolysis"/>
    <property type="evidence" value="ECO:0007669"/>
    <property type="project" value="TreeGrafter"/>
</dbReference>
<evidence type="ECO:0000256" key="2">
    <source>
        <dbReference type="ARBA" id="ARBA00006859"/>
    </source>
</evidence>
<feature type="region of interest" description="Disordered" evidence="8">
    <location>
        <begin position="213"/>
        <end position="236"/>
    </location>
</feature>
<gene>
    <name evidence="10" type="ORF">ACJ72_08114</name>
</gene>
<dbReference type="Proteomes" id="UP000091918">
    <property type="component" value="Unassembled WGS sequence"/>
</dbReference>
<name>A0A1B7NLT2_9EURO</name>
<evidence type="ECO:0000256" key="8">
    <source>
        <dbReference type="SAM" id="MobiDB-lite"/>
    </source>
</evidence>
<evidence type="ECO:0000256" key="9">
    <source>
        <dbReference type="SAM" id="Phobius"/>
    </source>
</evidence>
<feature type="compositionally biased region" description="Low complexity" evidence="8">
    <location>
        <begin position="360"/>
        <end position="373"/>
    </location>
</feature>
<reference evidence="10 11" key="1">
    <citation type="submission" date="2015-07" db="EMBL/GenBank/DDBJ databases">
        <title>Emmonsia species relationships and genome sequence.</title>
        <authorList>
            <person name="Cuomo C.A."/>
            <person name="Schwartz I.S."/>
            <person name="Kenyon C."/>
            <person name="de Hoog G.S."/>
            <person name="Govender N.P."/>
            <person name="Botha A."/>
            <person name="Moreno L."/>
            <person name="de Vries M."/>
            <person name="Munoz J.F."/>
            <person name="Stielow J.B."/>
        </authorList>
    </citation>
    <scope>NUCLEOTIDE SEQUENCE [LARGE SCALE GENOMIC DNA]</scope>
    <source>
        <strain evidence="10 11">CBS 136260</strain>
    </source>
</reference>
<evidence type="ECO:0000256" key="5">
    <source>
        <dbReference type="ARBA" id="ARBA00022824"/>
    </source>
</evidence>
<comment type="subcellular location">
    <subcellularLocation>
        <location evidence="1">Endoplasmic reticulum membrane</location>
        <topology evidence="1">Multi-pass membrane protein</topology>
    </subcellularLocation>
</comment>
<dbReference type="STRING" id="1658172.A0A1B7NLT2"/>
<keyword evidence="11" id="KW-1185">Reference proteome</keyword>
<evidence type="ECO:0000313" key="10">
    <source>
        <dbReference type="EMBL" id="OAX77587.1"/>
    </source>
</evidence>
<feature type="compositionally biased region" description="Basic and acidic residues" evidence="8">
    <location>
        <begin position="324"/>
        <end position="333"/>
    </location>
</feature>
<proteinExistence type="inferred from homology"/>
<dbReference type="EMBL" id="LGUA01002311">
    <property type="protein sequence ID" value="OAX77587.1"/>
    <property type="molecule type" value="Genomic_DNA"/>
</dbReference>
<keyword evidence="7 9" id="KW-0472">Membrane</keyword>
<comment type="caution">
    <text evidence="10">The sequence shown here is derived from an EMBL/GenBank/DDBJ whole genome shotgun (WGS) entry which is preliminary data.</text>
</comment>
<dbReference type="GO" id="GO:0042500">
    <property type="term" value="F:aspartic endopeptidase activity, intramembrane cleaving"/>
    <property type="evidence" value="ECO:0007669"/>
    <property type="project" value="InterPro"/>
</dbReference>
<sequence length="399" mass="44013">MQFMSPTTFWTGSLVLSALFFYDIYFVFFTPLMVTVAKSLDIPIKLVFPRPAAPGEDPDLVSMAMLGLGDIVIPGMVIGLALRFDLFLYYKAKAVLLNKPEKIPYVNAVGRWGERFWTTWFTSASSHAPLTFPRRQEGKLTFHEARSFPKTYFHAGLIGYVTGMLATLLAMQISNHAQPALLYLVPGVLGSLWMTALVKGDIKEMWNFSDAIEEEEDQEAEKDKIGEKEKEEKEKEIFPSPYGLFRKIFLGEDSKASTLSPSSASPVSSKESPKSTEDTNKKDEAKTKKPTANETCTTLDLISFSISLPKPNPRTGTDTTTDADDQKADKDTKTPPSNPTKEAEETVEGNNDEEDEFDASDSQSEPSSSSSSSPVLVVAATGAAGEEPAMKKRRTRRAV</sequence>
<dbReference type="GO" id="GO:0098554">
    <property type="term" value="C:cytoplasmic side of endoplasmic reticulum membrane"/>
    <property type="evidence" value="ECO:0007669"/>
    <property type="project" value="TreeGrafter"/>
</dbReference>
<feature type="transmembrane region" description="Helical" evidence="9">
    <location>
        <begin position="152"/>
        <end position="174"/>
    </location>
</feature>
<keyword evidence="4" id="KW-0378">Hydrolase</keyword>
<protein>
    <recommendedName>
        <fullName evidence="12">Minor histocompatibility antigen H13</fullName>
    </recommendedName>
</protein>
<feature type="compositionally biased region" description="Polar residues" evidence="8">
    <location>
        <begin position="290"/>
        <end position="306"/>
    </location>
</feature>
<dbReference type="SMART" id="SM00730">
    <property type="entry name" value="PSN"/>
    <property type="match status" value="1"/>
</dbReference>
<keyword evidence="6 9" id="KW-1133">Transmembrane helix</keyword>
<comment type="similarity">
    <text evidence="2">Belongs to the peptidase A22B family.</text>
</comment>
<dbReference type="GO" id="GO:0006465">
    <property type="term" value="P:signal peptide processing"/>
    <property type="evidence" value="ECO:0007669"/>
    <property type="project" value="TreeGrafter"/>
</dbReference>
<accession>A0A1B7NLT2</accession>
<keyword evidence="3 9" id="KW-0812">Transmembrane</keyword>
<dbReference type="InterPro" id="IPR006639">
    <property type="entry name" value="Preselin/SPP"/>
</dbReference>
<feature type="transmembrane region" description="Helical" evidence="9">
    <location>
        <begin position="180"/>
        <end position="198"/>
    </location>
</feature>
<feature type="compositionally biased region" description="Low complexity" evidence="8">
    <location>
        <begin position="256"/>
        <end position="270"/>
    </location>
</feature>
<evidence type="ECO:0000256" key="4">
    <source>
        <dbReference type="ARBA" id="ARBA00022801"/>
    </source>
</evidence>
<evidence type="ECO:0008006" key="12">
    <source>
        <dbReference type="Google" id="ProtNLM"/>
    </source>
</evidence>
<keyword evidence="5" id="KW-0256">Endoplasmic reticulum</keyword>